<name>A0A383D592_9ZZZZ</name>
<gene>
    <name evidence="2" type="ORF">METZ01_LOCUS492279</name>
</gene>
<organism evidence="2">
    <name type="scientific">marine metagenome</name>
    <dbReference type="NCBI Taxonomy" id="408172"/>
    <lineage>
        <taxon>unclassified sequences</taxon>
        <taxon>metagenomes</taxon>
        <taxon>ecological metagenomes</taxon>
    </lineage>
</organism>
<protein>
    <submittedName>
        <fullName evidence="2">Uncharacterized protein</fullName>
    </submittedName>
</protein>
<dbReference type="AlphaFoldDB" id="A0A383D592"/>
<evidence type="ECO:0000313" key="2">
    <source>
        <dbReference type="EMBL" id="SVE39425.1"/>
    </source>
</evidence>
<evidence type="ECO:0000256" key="1">
    <source>
        <dbReference type="SAM" id="MobiDB-lite"/>
    </source>
</evidence>
<feature type="region of interest" description="Disordered" evidence="1">
    <location>
        <begin position="1"/>
        <end position="41"/>
    </location>
</feature>
<reference evidence="2" key="1">
    <citation type="submission" date="2018-05" db="EMBL/GenBank/DDBJ databases">
        <authorList>
            <person name="Lanie J.A."/>
            <person name="Ng W.-L."/>
            <person name="Kazmierczak K.M."/>
            <person name="Andrzejewski T.M."/>
            <person name="Davidsen T.M."/>
            <person name="Wayne K.J."/>
            <person name="Tettelin H."/>
            <person name="Glass J.I."/>
            <person name="Rusch D."/>
            <person name="Podicherti R."/>
            <person name="Tsui H.-C.T."/>
            <person name="Winkler M.E."/>
        </authorList>
    </citation>
    <scope>NUCLEOTIDE SEQUENCE</scope>
</reference>
<accession>A0A383D592</accession>
<proteinExistence type="predicted"/>
<sequence length="41" mass="4287">MNGSDDGISDAVDPLDDLTPGINIKPGNDYPGNEANIDDLE</sequence>
<dbReference type="EMBL" id="UINC01214271">
    <property type="protein sequence ID" value="SVE39425.1"/>
    <property type="molecule type" value="Genomic_DNA"/>
</dbReference>